<organism evidence="1 2">
    <name type="scientific">Streptomyces noursei</name>
    <name type="common">Streptomyces albulus</name>
    <dbReference type="NCBI Taxonomy" id="1971"/>
    <lineage>
        <taxon>Bacteria</taxon>
        <taxon>Bacillati</taxon>
        <taxon>Actinomycetota</taxon>
        <taxon>Actinomycetes</taxon>
        <taxon>Kitasatosporales</taxon>
        <taxon>Streptomycetaceae</taxon>
        <taxon>Streptomyces</taxon>
    </lineage>
</organism>
<dbReference type="Gene3D" id="1.10.260.40">
    <property type="entry name" value="lambda repressor-like DNA-binding domains"/>
    <property type="match status" value="1"/>
</dbReference>
<dbReference type="SUPFAM" id="SSF47413">
    <property type="entry name" value="lambda repressor-like DNA-binding domains"/>
    <property type="match status" value="1"/>
</dbReference>
<dbReference type="InterPro" id="IPR010982">
    <property type="entry name" value="Lambda_DNA-bd_dom_sf"/>
</dbReference>
<dbReference type="EMBL" id="BHXC01000006">
    <property type="protein sequence ID" value="GCB90791.1"/>
    <property type="molecule type" value="Genomic_DNA"/>
</dbReference>
<name>A0A059W5Y9_STRNR</name>
<reference evidence="1 2" key="1">
    <citation type="journal article" date="2019" name="Microbiol. Resour. Announc.">
        <title>Draft Genome Sequence of the Most Traditional epsilon-Poly-l-Lysine Producer, Streptomyces albulus NBRC14147.</title>
        <authorList>
            <person name="Yamanaka K."/>
            <person name="Hamano Y."/>
        </authorList>
    </citation>
    <scope>NUCLEOTIDE SEQUENCE [LARGE SCALE GENOMIC DNA]</scope>
    <source>
        <strain evidence="1 2">NBRC 14147</strain>
    </source>
</reference>
<sequence>MKYAPKSLTPYVSARHYFGSELRRHREEVRMSLVQLADIVNSSKSNLARVETAEMMPPPELPSALDAAFGTGQHFHGLYQLAKREVHPDQYRRYMDLEAQAENITQYGGQVLPGLLQTKDYAYALLRCQEDRTEAQVEERVTARMARQERQRSDSPPLRWAIIDEAVLRRQVGGRKCMAEQLTSLLEQADTPDSKVQVMPFRAGPHSLMGGALTLLRLPNGAEVAYEEGIEAGHLNEDAEAVKKWQRRYDVLRANALSLGESAELIRQVLEDYSSCDTPPN</sequence>
<dbReference type="STRING" id="68570.DC74_2654"/>
<dbReference type="Pfam" id="PF13560">
    <property type="entry name" value="HTH_31"/>
    <property type="match status" value="1"/>
</dbReference>
<evidence type="ECO:0000313" key="1">
    <source>
        <dbReference type="EMBL" id="GCB90791.1"/>
    </source>
</evidence>
<dbReference type="Pfam" id="PF19054">
    <property type="entry name" value="DUF5753"/>
    <property type="match status" value="1"/>
</dbReference>
<gene>
    <name evidence="1" type="ORF">SALB_03499</name>
</gene>
<dbReference type="InterPro" id="IPR001387">
    <property type="entry name" value="Cro/C1-type_HTH"/>
</dbReference>
<dbReference type="eggNOG" id="COG1813">
    <property type="taxonomic scope" value="Bacteria"/>
</dbReference>
<dbReference type="GO" id="GO:0003677">
    <property type="term" value="F:DNA binding"/>
    <property type="evidence" value="ECO:0007669"/>
    <property type="project" value="InterPro"/>
</dbReference>
<dbReference type="RefSeq" id="WP_016572333.1">
    <property type="nucleotide sequence ID" value="NZ_BHXC01000006.1"/>
</dbReference>
<comment type="caution">
    <text evidence="1">The sequence shown here is derived from an EMBL/GenBank/DDBJ whole genome shotgun (WGS) entry which is preliminary data.</text>
</comment>
<dbReference type="InterPro" id="IPR043917">
    <property type="entry name" value="DUF5753"/>
</dbReference>
<dbReference type="AlphaFoldDB" id="A0A059W5Y9"/>
<evidence type="ECO:0000313" key="2">
    <source>
        <dbReference type="Proteomes" id="UP000288351"/>
    </source>
</evidence>
<dbReference type="Proteomes" id="UP000288351">
    <property type="component" value="Unassembled WGS sequence"/>
</dbReference>
<accession>A0A059W5Y9</accession>
<protein>
    <submittedName>
        <fullName evidence="1">Transcriptional regulator</fullName>
    </submittedName>
</protein>
<dbReference type="CDD" id="cd00093">
    <property type="entry name" value="HTH_XRE"/>
    <property type="match status" value="1"/>
</dbReference>
<proteinExistence type="predicted"/>